<dbReference type="InterPro" id="IPR005146">
    <property type="entry name" value="B3/B4_tRNA-bd"/>
</dbReference>
<dbReference type="SMART" id="SM00873">
    <property type="entry name" value="B3_4"/>
    <property type="match status" value="1"/>
</dbReference>
<dbReference type="SUPFAM" id="SSF56037">
    <property type="entry name" value="PheT/TilS domain"/>
    <property type="match status" value="1"/>
</dbReference>
<reference evidence="2" key="1">
    <citation type="submission" date="2021-01" db="EMBL/GenBank/DDBJ databases">
        <title>Whole genome shotgun sequence of Virgisporangium aliadipatigenens NBRC 105644.</title>
        <authorList>
            <person name="Komaki H."/>
            <person name="Tamura T."/>
        </authorList>
    </citation>
    <scope>NUCLEOTIDE SEQUENCE</scope>
    <source>
        <strain evidence="2">NBRC 105644</strain>
    </source>
</reference>
<sequence length="242" mass="26593">MTRTEFVLTDEVAEAFPETQIRLVVADGLRVGPDWAHVGAAIQSLENRLAGLQWQPVTEENDEIASWHAAYRRFGANPRRLRPSVDALCRRLAKSGRLPRVSPPVDAYNLVSVMYGIPAGAFDLAHLDAPVHIRRSRPGDRFVPLGEPDSVEEPAPHEVVYAAGDRVLTRCWNHRDCDSTKLTEETTGAVFILERVSATAVPDDRMQQAQQALAGLVGPHADLVSFATIDVTRPVVRLAPVP</sequence>
<evidence type="ECO:0000259" key="1">
    <source>
        <dbReference type="SMART" id="SM00873"/>
    </source>
</evidence>
<dbReference type="Pfam" id="PF03483">
    <property type="entry name" value="B3_4"/>
    <property type="match status" value="1"/>
</dbReference>
<dbReference type="AlphaFoldDB" id="A0A8J4DT21"/>
<feature type="domain" description="B3/B4 tRNA-binding" evidence="1">
    <location>
        <begin position="65"/>
        <end position="222"/>
    </location>
</feature>
<dbReference type="Proteomes" id="UP000619260">
    <property type="component" value="Unassembled WGS sequence"/>
</dbReference>
<dbReference type="GO" id="GO:0004826">
    <property type="term" value="F:phenylalanine-tRNA ligase activity"/>
    <property type="evidence" value="ECO:0007669"/>
    <property type="project" value="InterPro"/>
</dbReference>
<organism evidence="2 3">
    <name type="scientific">Virgisporangium aliadipatigenens</name>
    <dbReference type="NCBI Taxonomy" id="741659"/>
    <lineage>
        <taxon>Bacteria</taxon>
        <taxon>Bacillati</taxon>
        <taxon>Actinomycetota</taxon>
        <taxon>Actinomycetes</taxon>
        <taxon>Micromonosporales</taxon>
        <taxon>Micromonosporaceae</taxon>
        <taxon>Virgisporangium</taxon>
    </lineage>
</organism>
<dbReference type="GO" id="GO:0003723">
    <property type="term" value="F:RNA binding"/>
    <property type="evidence" value="ECO:0007669"/>
    <property type="project" value="InterPro"/>
</dbReference>
<keyword evidence="3" id="KW-1185">Reference proteome</keyword>
<dbReference type="Gene3D" id="3.50.40.10">
    <property type="entry name" value="Phenylalanyl-trna Synthetase, Chain B, domain 3"/>
    <property type="match status" value="1"/>
</dbReference>
<proteinExistence type="predicted"/>
<dbReference type="PANTHER" id="PTHR39209">
    <property type="match status" value="1"/>
</dbReference>
<dbReference type="InterPro" id="IPR020825">
    <property type="entry name" value="Phe-tRNA_synthase-like_B3/B4"/>
</dbReference>
<evidence type="ECO:0000313" key="3">
    <source>
        <dbReference type="Proteomes" id="UP000619260"/>
    </source>
</evidence>
<dbReference type="PANTHER" id="PTHR39209:SF2">
    <property type="entry name" value="CYTOPLASMIC PROTEIN"/>
    <property type="match status" value="1"/>
</dbReference>
<dbReference type="EMBL" id="BOPF01000031">
    <property type="protein sequence ID" value="GIJ49840.1"/>
    <property type="molecule type" value="Genomic_DNA"/>
</dbReference>
<name>A0A8J4DT21_9ACTN</name>
<protein>
    <recommendedName>
        <fullName evidence="1">B3/B4 tRNA-binding domain-containing protein</fullName>
    </recommendedName>
</protein>
<dbReference type="RefSeq" id="WP_203903290.1">
    <property type="nucleotide sequence ID" value="NZ_BOPF01000031.1"/>
</dbReference>
<comment type="caution">
    <text evidence="2">The sequence shown here is derived from an EMBL/GenBank/DDBJ whole genome shotgun (WGS) entry which is preliminary data.</text>
</comment>
<evidence type="ECO:0000313" key="2">
    <source>
        <dbReference type="EMBL" id="GIJ49840.1"/>
    </source>
</evidence>
<accession>A0A8J4DT21</accession>
<gene>
    <name evidence="2" type="ORF">Val02_67260</name>
</gene>